<proteinExistence type="predicted"/>
<sequence>MINSLESPCPLQNVTDNELKRLAQVLWNWDICEACQEGKDCINPGCPWRRSGRLEPFFGLYKDITSFYVPELLPGSTPGLRSHADLFDIIRLLRAQPNTKRSELTDEYFSGRNKPPPPIDQHRAFNLAVQVMTMVKCSADNQPSGLLELGTQPIRWHSDNSLVEFMSKAFPQTETGNLHVRDDSGKIKDIRSALTARRLEKAAGLMFKGTDDLRNHLRMDIKKGTVEIYHYTSALKEHLTASKELRDPLDFEGSISIGNIPRQVALEALDTLQNVLFPFDSDSERILRGLVSKQSFDPDCLCYEGEGELSYRYFGSRLVDLYEELEDPSPRGILETWFERKSRARHVMMATFIGVLIAIVLGLLGLVVGIFQAWVAYEAWKYPVKTYYGIRISLISPVFSSHDQASSNAASGHKYSAPLTSGYRNMSGPCLTPRVCDFGLRGYREQRGYQAGIVYGSFLWELLSTNWLSISVLPTAMFETFTHPKPDSRVLRPLGRVERYQSALHLLDLYPSTIVTCHYRIPQQLAGPPHHSQLETFWEAAVARNVLLHPMMQVGIVNEDSTKPSWIRLDTLDLSRHISWRTIADSEDYPSARQNILEEQLRTKFYDLDIRPGWRMVLLRHGSDNLIEAILAWNHPHFDGTGAKIFHETMLETLNKCSDNKSLSNLKGHMLETHVNKQNLPPPQEIAGNYSVSFEYAADTIWEELKPKLLGWLSKAPTAWPPIRATPYATRFRTITVNNTMLQGVLSACRAHKTTLTGLLHAIALISLTPLVPEAEVSEVTGSTPLNLRRFIPARSEAFPDLEPEKTMNCCVTSTYHKFDHDLMVHIRSRLSTVSADEKMTACADIMWEVAARVRDELRDKLNHGLKNDKVGMMGFVDDWREYAKEALHKPRSATWLITNLGVLDGKGCSKRANDWTIERANFLLAADVPGEAFSICPVAVKGKELTINVDWQGGVVDDKMGDQLVADIERCMMHLAKPA</sequence>
<evidence type="ECO:0000313" key="1">
    <source>
        <dbReference type="EMBL" id="KAJ3546754.1"/>
    </source>
</evidence>
<evidence type="ECO:0000313" key="2">
    <source>
        <dbReference type="Proteomes" id="UP001148629"/>
    </source>
</evidence>
<dbReference type="EMBL" id="JANRMS010000102">
    <property type="protein sequence ID" value="KAJ3546754.1"/>
    <property type="molecule type" value="Genomic_DNA"/>
</dbReference>
<comment type="caution">
    <text evidence="1">The sequence shown here is derived from an EMBL/GenBank/DDBJ whole genome shotgun (WGS) entry which is preliminary data.</text>
</comment>
<reference evidence="1" key="1">
    <citation type="submission" date="2022-08" db="EMBL/GenBank/DDBJ databases">
        <title>Genome Sequence of Fusarium decemcellulare.</title>
        <authorList>
            <person name="Buettner E."/>
        </authorList>
    </citation>
    <scope>NUCLEOTIDE SEQUENCE</scope>
    <source>
        <strain evidence="1">Babe19</strain>
    </source>
</reference>
<keyword evidence="2" id="KW-1185">Reference proteome</keyword>
<accession>A0ACC1SUS5</accession>
<name>A0ACC1SUS5_9HYPO</name>
<gene>
    <name evidence="1" type="ORF">NM208_g1853</name>
</gene>
<dbReference type="Proteomes" id="UP001148629">
    <property type="component" value="Unassembled WGS sequence"/>
</dbReference>
<organism evidence="1 2">
    <name type="scientific">Fusarium decemcellulare</name>
    <dbReference type="NCBI Taxonomy" id="57161"/>
    <lineage>
        <taxon>Eukaryota</taxon>
        <taxon>Fungi</taxon>
        <taxon>Dikarya</taxon>
        <taxon>Ascomycota</taxon>
        <taxon>Pezizomycotina</taxon>
        <taxon>Sordariomycetes</taxon>
        <taxon>Hypocreomycetidae</taxon>
        <taxon>Hypocreales</taxon>
        <taxon>Nectriaceae</taxon>
        <taxon>Fusarium</taxon>
        <taxon>Fusarium decemcellulare species complex</taxon>
    </lineage>
</organism>
<protein>
    <submittedName>
        <fullName evidence="1">Uncharacterized protein</fullName>
    </submittedName>
</protein>